<dbReference type="PANTHER" id="PTHR10465:SF0">
    <property type="entry name" value="SARCALUMENIN"/>
    <property type="match status" value="1"/>
</dbReference>
<keyword evidence="4" id="KW-0342">GTP-binding</keyword>
<dbReference type="InterPro" id="IPR045063">
    <property type="entry name" value="Dynamin_N"/>
</dbReference>
<evidence type="ECO:0000256" key="2">
    <source>
        <dbReference type="ARBA" id="ARBA00022741"/>
    </source>
</evidence>
<protein>
    <recommendedName>
        <fullName evidence="7">Dynamin N-terminal domain-containing protein</fullName>
    </recommendedName>
</protein>
<keyword evidence="2" id="KW-0547">Nucleotide-binding</keyword>
<comment type="subcellular location">
    <subcellularLocation>
        <location evidence="1">Membrane</location>
    </subcellularLocation>
</comment>
<dbReference type="Gene3D" id="3.40.50.300">
    <property type="entry name" value="P-loop containing nucleotide triphosphate hydrolases"/>
    <property type="match status" value="2"/>
</dbReference>
<reference evidence="8 9" key="1">
    <citation type="submission" date="2017-06" db="EMBL/GenBank/DDBJ databases">
        <title>the draft geome sequence of Illustriluteabacillus marina B3227.</title>
        <authorList>
            <person name="He R.-H."/>
            <person name="Du Z.-J."/>
        </authorList>
    </citation>
    <scope>NUCLEOTIDE SEQUENCE [LARGE SCALE GENOMIC DNA]</scope>
    <source>
        <strain evidence="8 9">B3227</strain>
    </source>
</reference>
<name>A0A2I0QWR3_9BACI</name>
<evidence type="ECO:0000259" key="7">
    <source>
        <dbReference type="Pfam" id="PF00350"/>
    </source>
</evidence>
<dbReference type="GO" id="GO:0016020">
    <property type="term" value="C:membrane"/>
    <property type="evidence" value="ECO:0007669"/>
    <property type="project" value="UniProtKB-SubCell"/>
</dbReference>
<evidence type="ECO:0000256" key="6">
    <source>
        <dbReference type="SAM" id="MobiDB-lite"/>
    </source>
</evidence>
<dbReference type="SUPFAM" id="SSF52540">
    <property type="entry name" value="P-loop containing nucleoside triphosphate hydrolases"/>
    <property type="match status" value="2"/>
</dbReference>
<evidence type="ECO:0000256" key="3">
    <source>
        <dbReference type="ARBA" id="ARBA00022801"/>
    </source>
</evidence>
<dbReference type="PANTHER" id="PTHR10465">
    <property type="entry name" value="TRANSMEMBRANE GTPASE FZO1"/>
    <property type="match status" value="1"/>
</dbReference>
<evidence type="ECO:0000256" key="4">
    <source>
        <dbReference type="ARBA" id="ARBA00023134"/>
    </source>
</evidence>
<accession>A0A2I0QWR3</accession>
<feature type="domain" description="Dynamin N-terminal" evidence="7">
    <location>
        <begin position="45"/>
        <end position="198"/>
    </location>
</feature>
<gene>
    <name evidence="8" type="ORF">CEY16_03265</name>
</gene>
<evidence type="ECO:0000313" key="8">
    <source>
        <dbReference type="EMBL" id="PKR78787.1"/>
    </source>
</evidence>
<keyword evidence="5" id="KW-0472">Membrane</keyword>
<sequence length="1193" mass="139403">MATTVKKETINFNNLYKELNKQSDESTLHKIAQIYQKWSDDKMTIGFTGHFSAGKSSMINYLLGEQLLPSSPIPTSANIVEISSGDELVRYQLNDGNYIEQDHLHVDQIHALSKNGQDVRTVTIQKPLKRLDENVSFMDTPGIDSSDDEEYDRTLASIHLIDYFVYIMDYNHVQSEINFEFLSRLEDNQVPYTIVVNQVDKHNESELPFEVYKQALYDSCDEWGLKPDSIYFTTLKSDDHPRNEVNDLISKLDSVMANKRAIIDKRTQHEVKKCISEYVDTRFEVEEYSFEVSLDTLKTEEQEILSAIEELEEFKKSAAKKMHSEVSNLLQNAYLMTFDTRELAEKWLESNHHKFKVGSLFTSKKKTEEEKELRESQFLNKINERIQSEMVWHIREFFMGYIKEYVIKDSVIVQEIQDFKFSLNGADLKTVLNPSAEINSDYVLRFTQDLQQYCVREIKNDLSPVIKKIGDQLGLQLESQIEERKTVLNEIRSKIGKAETIDQNTRQKEEFLDRLNDLTFDTKATEEKEINTYIERINSEYKQVDLNYILENSKQPKDEFTKQSQGEREELSGNRDPDALVQQARYLKDQMKSTEQLSHFYETIDQKINQYEQMEFTVALFGAFSAGKSSFANAWIGEELLPVSPNPTTAAINKICPPNIDHSHKEVIVSFKSEEVMQQQLEKILEPVKDQPSDSLVGMYRFLQKKWHKLEDKLSKSEASYVNAFFQGYSRSKERLGEEIQVNIQNYSTYVTDETVSCFVEEIELYYDCELTRQGVTLVDTPGADSVHARHTNVSMHYVKHSDLIIYVNYYNHAFARADREFLLRLGRVQNSFSMDKMFFILNAADLAESDEELKQVQTYLEQQLNQYQITNPAVYPVSSKQLLSGEKKSNQVPFFNRFDDFIQNDAKMLLTSRIRFEMDKLKSFLKKILEESTQDKERQAEILNEMKNDQARFKEWYESVDLTVYFNEIHQQTKELNHYVHERTLIQLTDYMKESINPATIESNGKKGRTEVRQAIKQMIIKLEQNLSNEFQSTNILLDATFNRAKKSFVEDANSYVEQNTSFSAFYFEAEEVDSIEPPKIFSNLNEEKLTQVASVFKDKKSFFENQEIKDLFEQLSQLIDSEVKDMTQLFEEIFIKAYEQKFEKSISEAYEEILEEQTRLIQSKKSFFENDELIAKYRNLLQEVSNKASID</sequence>
<dbReference type="RefSeq" id="WP_101330531.1">
    <property type="nucleotide sequence ID" value="NZ_PJNH01000001.1"/>
</dbReference>
<dbReference type="GO" id="GO:0005525">
    <property type="term" value="F:GTP binding"/>
    <property type="evidence" value="ECO:0007669"/>
    <property type="project" value="UniProtKB-KW"/>
</dbReference>
<evidence type="ECO:0000256" key="5">
    <source>
        <dbReference type="ARBA" id="ARBA00023136"/>
    </source>
</evidence>
<dbReference type="GO" id="GO:0003924">
    <property type="term" value="F:GTPase activity"/>
    <property type="evidence" value="ECO:0007669"/>
    <property type="project" value="InterPro"/>
</dbReference>
<feature type="region of interest" description="Disordered" evidence="6">
    <location>
        <begin position="555"/>
        <end position="578"/>
    </location>
</feature>
<dbReference type="Proteomes" id="UP000243524">
    <property type="component" value="Unassembled WGS sequence"/>
</dbReference>
<evidence type="ECO:0000256" key="1">
    <source>
        <dbReference type="ARBA" id="ARBA00004370"/>
    </source>
</evidence>
<keyword evidence="3" id="KW-0378">Hydrolase</keyword>
<dbReference type="Pfam" id="PF00350">
    <property type="entry name" value="Dynamin_N"/>
    <property type="match status" value="2"/>
</dbReference>
<feature type="domain" description="Dynamin N-terminal" evidence="7">
    <location>
        <begin position="618"/>
        <end position="844"/>
    </location>
</feature>
<comment type="caution">
    <text evidence="8">The sequence shown here is derived from an EMBL/GenBank/DDBJ whole genome shotgun (WGS) entry which is preliminary data.</text>
</comment>
<evidence type="ECO:0000313" key="9">
    <source>
        <dbReference type="Proteomes" id="UP000243524"/>
    </source>
</evidence>
<dbReference type="AlphaFoldDB" id="A0A2I0QWR3"/>
<dbReference type="CDD" id="cd09912">
    <property type="entry name" value="DLP_2"/>
    <property type="match status" value="1"/>
</dbReference>
<dbReference type="EMBL" id="PJNH01000001">
    <property type="protein sequence ID" value="PKR78787.1"/>
    <property type="molecule type" value="Genomic_DNA"/>
</dbReference>
<organism evidence="8 9">
    <name type="scientific">Halalkalibacillus sediminis</name>
    <dbReference type="NCBI Taxonomy" id="2018042"/>
    <lineage>
        <taxon>Bacteria</taxon>
        <taxon>Bacillati</taxon>
        <taxon>Bacillota</taxon>
        <taxon>Bacilli</taxon>
        <taxon>Bacillales</taxon>
        <taxon>Bacillaceae</taxon>
        <taxon>Halalkalibacillus</taxon>
    </lineage>
</organism>
<dbReference type="InterPro" id="IPR027094">
    <property type="entry name" value="Mitofusin_fam"/>
</dbReference>
<dbReference type="InterPro" id="IPR027417">
    <property type="entry name" value="P-loop_NTPase"/>
</dbReference>
<dbReference type="OrthoDB" id="5477114at2"/>
<keyword evidence="9" id="KW-1185">Reference proteome</keyword>
<proteinExistence type="predicted"/>